<feature type="domain" description="HTH marR-type" evidence="1">
    <location>
        <begin position="21"/>
        <end position="157"/>
    </location>
</feature>
<dbReference type="RefSeq" id="WP_261812427.1">
    <property type="nucleotide sequence ID" value="NZ_CP078078.1"/>
</dbReference>
<dbReference type="SMART" id="SM00347">
    <property type="entry name" value="HTH_MARR"/>
    <property type="match status" value="1"/>
</dbReference>
<keyword evidence="3" id="KW-1185">Reference proteome</keyword>
<name>A0ABY4IZT4_9MICO</name>
<reference evidence="2 3" key="1">
    <citation type="submission" date="2021-06" db="EMBL/GenBank/DDBJ databases">
        <title>Genome-based taxonomic framework of Microbacterium strains isolated from marine environment, the description of four new species and reclassification of four preexisting species.</title>
        <authorList>
            <person name="Lee S.D."/>
            <person name="Kim S.-M."/>
            <person name="Byeon Y.-S."/>
            <person name="Yang H.L."/>
            <person name="Kim I.S."/>
        </authorList>
    </citation>
    <scope>NUCLEOTIDE SEQUENCE [LARGE SCALE GENOMIC DNA]</scope>
    <source>
        <strain evidence="2 3">KSW4-10</strain>
    </source>
</reference>
<dbReference type="EMBL" id="CP078078">
    <property type="protein sequence ID" value="UPL17346.1"/>
    <property type="molecule type" value="Genomic_DNA"/>
</dbReference>
<dbReference type="InterPro" id="IPR036388">
    <property type="entry name" value="WH-like_DNA-bd_sf"/>
</dbReference>
<evidence type="ECO:0000313" key="2">
    <source>
        <dbReference type="EMBL" id="UPL17346.1"/>
    </source>
</evidence>
<protein>
    <submittedName>
        <fullName evidence="2">MarR family transcriptional regulator</fullName>
    </submittedName>
</protein>
<dbReference type="Gene3D" id="1.10.10.10">
    <property type="entry name" value="Winged helix-like DNA-binding domain superfamily/Winged helix DNA-binding domain"/>
    <property type="match status" value="1"/>
</dbReference>
<dbReference type="InterPro" id="IPR000835">
    <property type="entry name" value="HTH_MarR-typ"/>
</dbReference>
<proteinExistence type="predicted"/>
<evidence type="ECO:0000313" key="3">
    <source>
        <dbReference type="Proteomes" id="UP000830631"/>
    </source>
</evidence>
<evidence type="ECO:0000259" key="1">
    <source>
        <dbReference type="PROSITE" id="PS50995"/>
    </source>
</evidence>
<dbReference type="Proteomes" id="UP000830631">
    <property type="component" value="Chromosome"/>
</dbReference>
<dbReference type="InterPro" id="IPR039422">
    <property type="entry name" value="MarR/SlyA-like"/>
</dbReference>
<dbReference type="PANTHER" id="PTHR33164:SF43">
    <property type="entry name" value="HTH-TYPE TRANSCRIPTIONAL REPRESSOR YETL"/>
    <property type="match status" value="1"/>
</dbReference>
<dbReference type="PANTHER" id="PTHR33164">
    <property type="entry name" value="TRANSCRIPTIONAL REGULATOR, MARR FAMILY"/>
    <property type="match status" value="1"/>
</dbReference>
<gene>
    <name evidence="2" type="ORF">KV397_06045</name>
</gene>
<dbReference type="SUPFAM" id="SSF46785">
    <property type="entry name" value="Winged helix' DNA-binding domain"/>
    <property type="match status" value="1"/>
</dbReference>
<dbReference type="InterPro" id="IPR036390">
    <property type="entry name" value="WH_DNA-bd_sf"/>
</dbReference>
<dbReference type="Pfam" id="PF12802">
    <property type="entry name" value="MarR_2"/>
    <property type="match status" value="1"/>
</dbReference>
<dbReference type="PRINTS" id="PR00598">
    <property type="entry name" value="HTHMARR"/>
</dbReference>
<sequence>MNEILDLKHELLRSRAASGPGAELILGLLTTARKIDAACAEILARYGLSEGRLAVLLAVSDTPGIAPGQVAEQLGVTRATVTGLTDALEKSALLERSAVSGDRRSLSLRTTSAGEALVAELSPIYRDWLTVIAVDVSADQERATSAALAAIQRRLDETP</sequence>
<dbReference type="PROSITE" id="PS50995">
    <property type="entry name" value="HTH_MARR_2"/>
    <property type="match status" value="1"/>
</dbReference>
<organism evidence="2 3">
    <name type="scientific">Microbacterium aurugineum</name>
    <dbReference type="NCBI Taxonomy" id="2851642"/>
    <lineage>
        <taxon>Bacteria</taxon>
        <taxon>Bacillati</taxon>
        <taxon>Actinomycetota</taxon>
        <taxon>Actinomycetes</taxon>
        <taxon>Micrococcales</taxon>
        <taxon>Microbacteriaceae</taxon>
        <taxon>Microbacterium</taxon>
    </lineage>
</organism>
<accession>A0ABY4IZT4</accession>